<sequence length="795" mass="89748">MRKLLFILLLLSQYTIAQEVTISGKALDKENGEPLPFATVIFYQLPDTTTAFAGLTEDDGSFKAQLTTGKSYFGAIEYIGYGSMLINNGELRPLNQNLNIGEIGLSSGTISLDAVEVRAEKSQMEFELDKRVFNVGKDLTNAGNTAADILDRVPSVNVDPEGNLTLRGSSGVQILIDGKPSGLLSSGDTEALMRMQGDIIDKIEVITNPSARYEAEGEAGIINIIMKKNQEKGFNGSFGLNTGAPHNHGASYNLNYRKKDFNFFSNFGIDYRRSPGYGFSTQDFFEGNNLISSYTVDTDQKRGGIGGYVQFGTDWNINDYNLLTGSVLLRRGRDKNIATVIYEDFDGLNTEKTIRDVDETEEERNIESSINYKKTFEGSKREFNLTFKYIFDKELELADYEQFIGNRGENPLIQYSSNTEDETNTLIQADYVHPFNKDSKIETGVRAALRTIDNVFTVEEQQSGVMVTLPDFDDNLAYQENIYAAYFIGAHKFRRMSLQAGLRAELSDINAQLQKSGQNNDQNYFSLFPSSTFSYELNKENQLQVSYSRRLSRPYFRRLLPFSNFNNPRNNSIGNPGLRPEFTNSTEMGYLRYTQNGTFLSSVYYRHTTGVIEQIVIPSDDGTTIRYPVNLAQRNAYGLEMNYTTNPYKWLDITSDINFYRALVSGSFEGQDLSSDTYSMNGRISSKFTMGERSQIQVTYDYDAPRNTTQGRVLSMSSFDAAGSLDVFKGKGTLTLSVRDLFNTRKRRTVTDLPDFKSESVFQWRRARSFVLSLNYRLNQEKRHGDLLDGERGDE</sequence>
<evidence type="ECO:0000313" key="8">
    <source>
        <dbReference type="Proteomes" id="UP000050454"/>
    </source>
</evidence>
<keyword evidence="2" id="KW-0472">Membrane</keyword>
<dbReference type="AlphaFoldDB" id="A0A0P7BKG8"/>
<feature type="signal peptide" evidence="4">
    <location>
        <begin position="1"/>
        <end position="17"/>
    </location>
</feature>
<dbReference type="Pfam" id="PF14905">
    <property type="entry name" value="OMP_b-brl_3"/>
    <property type="match status" value="1"/>
</dbReference>
<dbReference type="InterPro" id="IPR008969">
    <property type="entry name" value="CarboxyPept-like_regulatory"/>
</dbReference>
<evidence type="ECO:0000256" key="2">
    <source>
        <dbReference type="ARBA" id="ARBA00023136"/>
    </source>
</evidence>
<dbReference type="OrthoDB" id="905812at2"/>
<comment type="subcellular location">
    <subcellularLocation>
        <location evidence="1">Cell outer membrane</location>
    </subcellularLocation>
</comment>
<feature type="chain" id="PRO_5006135931" description="TonB-dependent receptor" evidence="4">
    <location>
        <begin position="18"/>
        <end position="795"/>
    </location>
</feature>
<evidence type="ECO:0000259" key="5">
    <source>
        <dbReference type="Pfam" id="PF07715"/>
    </source>
</evidence>
<dbReference type="Pfam" id="PF07715">
    <property type="entry name" value="Plug"/>
    <property type="match status" value="1"/>
</dbReference>
<name>A0A0P7BKG8_9BACT</name>
<dbReference type="InterPro" id="IPR012910">
    <property type="entry name" value="Plug_dom"/>
</dbReference>
<feature type="domain" description="Outer membrane protein beta-barrel" evidence="6">
    <location>
        <begin position="374"/>
        <end position="776"/>
    </location>
</feature>
<dbReference type="PANTHER" id="PTHR40980:SF4">
    <property type="entry name" value="TONB-DEPENDENT RECEPTOR-LIKE BETA-BARREL DOMAIN-CONTAINING PROTEIN"/>
    <property type="match status" value="1"/>
</dbReference>
<gene>
    <name evidence="7" type="ORF">AFM12_10820</name>
</gene>
<organism evidence="7 8">
    <name type="scientific">Jiulongibacter sediminis</name>
    <dbReference type="NCBI Taxonomy" id="1605367"/>
    <lineage>
        <taxon>Bacteria</taxon>
        <taxon>Pseudomonadati</taxon>
        <taxon>Bacteroidota</taxon>
        <taxon>Cytophagia</taxon>
        <taxon>Cytophagales</taxon>
        <taxon>Leadbetterellaceae</taxon>
        <taxon>Jiulongibacter</taxon>
    </lineage>
</organism>
<dbReference type="STRING" id="1605367.AFM12_10820"/>
<comment type="caution">
    <text evidence="7">The sequence shown here is derived from an EMBL/GenBank/DDBJ whole genome shotgun (WGS) entry which is preliminary data.</text>
</comment>
<evidence type="ECO:0000256" key="3">
    <source>
        <dbReference type="ARBA" id="ARBA00023237"/>
    </source>
</evidence>
<dbReference type="GO" id="GO:0009279">
    <property type="term" value="C:cell outer membrane"/>
    <property type="evidence" value="ECO:0007669"/>
    <property type="project" value="UniProtKB-SubCell"/>
</dbReference>
<dbReference type="RefSeq" id="WP_055148085.1">
    <property type="nucleotide sequence ID" value="NZ_JXSZ01000009.1"/>
</dbReference>
<dbReference type="InterPro" id="IPR037066">
    <property type="entry name" value="Plug_dom_sf"/>
</dbReference>
<dbReference type="PATRIC" id="fig|1605367.3.peg.3553"/>
<dbReference type="Gene3D" id="2.40.170.20">
    <property type="entry name" value="TonB-dependent receptor, beta-barrel domain"/>
    <property type="match status" value="1"/>
</dbReference>
<dbReference type="SUPFAM" id="SSF49464">
    <property type="entry name" value="Carboxypeptidase regulatory domain-like"/>
    <property type="match status" value="1"/>
</dbReference>
<evidence type="ECO:0000256" key="1">
    <source>
        <dbReference type="ARBA" id="ARBA00004442"/>
    </source>
</evidence>
<keyword evidence="3" id="KW-0998">Cell outer membrane</keyword>
<keyword evidence="8" id="KW-1185">Reference proteome</keyword>
<dbReference type="EMBL" id="LGTQ01000009">
    <property type="protein sequence ID" value="KPM47758.1"/>
    <property type="molecule type" value="Genomic_DNA"/>
</dbReference>
<dbReference type="InterPro" id="IPR036942">
    <property type="entry name" value="Beta-barrel_TonB_sf"/>
</dbReference>
<dbReference type="Proteomes" id="UP000050454">
    <property type="component" value="Unassembled WGS sequence"/>
</dbReference>
<dbReference type="InterPro" id="IPR041700">
    <property type="entry name" value="OMP_b-brl_3"/>
</dbReference>
<protein>
    <recommendedName>
        <fullName evidence="9">TonB-dependent receptor</fullName>
    </recommendedName>
</protein>
<dbReference type="SUPFAM" id="SSF56935">
    <property type="entry name" value="Porins"/>
    <property type="match status" value="1"/>
</dbReference>
<feature type="domain" description="TonB-dependent receptor plug" evidence="5">
    <location>
        <begin position="143"/>
        <end position="220"/>
    </location>
</feature>
<proteinExistence type="predicted"/>
<reference evidence="7 8" key="1">
    <citation type="submission" date="2015-07" db="EMBL/GenBank/DDBJ databases">
        <title>The draft genome sequence of Leadbetterella sp. JN14-9.</title>
        <authorList>
            <person name="Liu Y."/>
            <person name="Du J."/>
            <person name="Shao Z."/>
        </authorList>
    </citation>
    <scope>NUCLEOTIDE SEQUENCE [LARGE SCALE GENOMIC DNA]</scope>
    <source>
        <strain evidence="7 8">JN14-9</strain>
    </source>
</reference>
<dbReference type="Gene3D" id="2.170.130.10">
    <property type="entry name" value="TonB-dependent receptor, plug domain"/>
    <property type="match status" value="1"/>
</dbReference>
<evidence type="ECO:0008006" key="9">
    <source>
        <dbReference type="Google" id="ProtNLM"/>
    </source>
</evidence>
<evidence type="ECO:0000259" key="6">
    <source>
        <dbReference type="Pfam" id="PF14905"/>
    </source>
</evidence>
<dbReference type="PANTHER" id="PTHR40980">
    <property type="entry name" value="PLUG DOMAIN-CONTAINING PROTEIN"/>
    <property type="match status" value="1"/>
</dbReference>
<evidence type="ECO:0000313" key="7">
    <source>
        <dbReference type="EMBL" id="KPM47758.1"/>
    </source>
</evidence>
<evidence type="ECO:0000256" key="4">
    <source>
        <dbReference type="SAM" id="SignalP"/>
    </source>
</evidence>
<keyword evidence="4" id="KW-0732">Signal</keyword>
<accession>A0A0P7BKG8</accession>